<dbReference type="Proteomes" id="UP000187735">
    <property type="component" value="Chromosome"/>
</dbReference>
<accession>A0A1P8WDR9</accession>
<feature type="transmembrane region" description="Helical" evidence="1">
    <location>
        <begin position="26"/>
        <end position="46"/>
    </location>
</feature>
<keyword evidence="1" id="KW-1133">Transmembrane helix</keyword>
<evidence type="ECO:0000313" key="3">
    <source>
        <dbReference type="Proteomes" id="UP000187735"/>
    </source>
</evidence>
<keyword evidence="3" id="KW-1185">Reference proteome</keyword>
<gene>
    <name evidence="2" type="ORF">Fuma_01815</name>
</gene>
<dbReference type="AlphaFoldDB" id="A0A1P8WDR9"/>
<keyword evidence="1" id="KW-0472">Membrane</keyword>
<keyword evidence="1" id="KW-0812">Transmembrane</keyword>
<dbReference type="KEGG" id="fmr:Fuma_01815"/>
<feature type="transmembrane region" description="Helical" evidence="1">
    <location>
        <begin position="93"/>
        <end position="121"/>
    </location>
</feature>
<evidence type="ECO:0008006" key="4">
    <source>
        <dbReference type="Google" id="ProtNLM"/>
    </source>
</evidence>
<dbReference type="STRING" id="1891926.Fuma_01815"/>
<feature type="transmembrane region" description="Helical" evidence="1">
    <location>
        <begin position="286"/>
        <end position="303"/>
    </location>
</feature>
<feature type="transmembrane region" description="Helical" evidence="1">
    <location>
        <begin position="332"/>
        <end position="350"/>
    </location>
</feature>
<dbReference type="EMBL" id="CP017641">
    <property type="protein sequence ID" value="APZ92206.1"/>
    <property type="molecule type" value="Genomic_DNA"/>
</dbReference>
<feature type="transmembrane region" description="Helical" evidence="1">
    <location>
        <begin position="187"/>
        <end position="213"/>
    </location>
</feature>
<feature type="transmembrane region" description="Helical" evidence="1">
    <location>
        <begin position="156"/>
        <end position="175"/>
    </location>
</feature>
<feature type="transmembrane region" description="Helical" evidence="1">
    <location>
        <begin position="371"/>
        <end position="392"/>
    </location>
</feature>
<dbReference type="RefSeq" id="WP_077023864.1">
    <property type="nucleotide sequence ID" value="NZ_CP017641.1"/>
</dbReference>
<feature type="transmembrane region" description="Helical" evidence="1">
    <location>
        <begin position="310"/>
        <end position="326"/>
    </location>
</feature>
<sequence>MKHEPISDHRSTVDLQNSRRWPRMSASSVAFTFVLSGILVLCYANRPLWHTDLWDHVNYGRKMLQTGALPTTEPLVPLAAGAPMVNTAWGAQVFMAAVLSSTCLGLPALQFGHGLLVVIGLAAVGQAVRKNSGSTLGAVIAVGAMLAVNWQQFLVIRPQIVGVTFYSVVLALLATDQLRRRWVRCMVPLLFVAWANLHGSFAMGLTLMGVWAAGQAVKAWWTSKSVRAALRCDAVQRLLWLIPVCAAAALLTPNGISVYLEILRIGGLQNIQSMYEWGPLTLSMKQGKATLIVVCLLVLATVLSPKRLQLELTLSLIVFGGLAVWSSRMLNWFGPVVGVALGLHAASAWQRWRHKKSDSAGEAAKSPDRRALFTAANVGICFLAFAFSNLGVQTLGGSPLSPTKLLSSRTPITMAEFLNSKSLAPRNPVFVPAEWAGYVFYATDGRVMPFVNLHVHVMPEKLWSDYMHIMLGQRRAIELLNDYDVDLVVTDRLRNRYLIERLLAANEFRLRYKDSQAVVFQRTGTTFDAD</sequence>
<proteinExistence type="predicted"/>
<evidence type="ECO:0000256" key="1">
    <source>
        <dbReference type="SAM" id="Phobius"/>
    </source>
</evidence>
<dbReference type="OrthoDB" id="9786218at2"/>
<organism evidence="2 3">
    <name type="scientific">Fuerstiella marisgermanici</name>
    <dbReference type="NCBI Taxonomy" id="1891926"/>
    <lineage>
        <taxon>Bacteria</taxon>
        <taxon>Pseudomonadati</taxon>
        <taxon>Planctomycetota</taxon>
        <taxon>Planctomycetia</taxon>
        <taxon>Planctomycetales</taxon>
        <taxon>Planctomycetaceae</taxon>
        <taxon>Fuerstiella</taxon>
    </lineage>
</organism>
<reference evidence="2 3" key="1">
    <citation type="journal article" date="2016" name="Front. Microbiol.">
        <title>Fuerstia marisgermanicae gen. nov., sp. nov., an Unusual Member of the Phylum Planctomycetes from the German Wadden Sea.</title>
        <authorList>
            <person name="Kohn T."/>
            <person name="Heuer A."/>
            <person name="Jogler M."/>
            <person name="Vollmers J."/>
            <person name="Boedeker C."/>
            <person name="Bunk B."/>
            <person name="Rast P."/>
            <person name="Borchert D."/>
            <person name="Glockner I."/>
            <person name="Freese H.M."/>
            <person name="Klenk H.P."/>
            <person name="Overmann J."/>
            <person name="Kaster A.K."/>
            <person name="Rohde M."/>
            <person name="Wiegand S."/>
            <person name="Jogler C."/>
        </authorList>
    </citation>
    <scope>NUCLEOTIDE SEQUENCE [LARGE SCALE GENOMIC DNA]</scope>
    <source>
        <strain evidence="2 3">NH11</strain>
    </source>
</reference>
<protein>
    <recommendedName>
        <fullName evidence="4">Glycosyltransferase RgtA/B/C/D-like domain-containing protein</fullName>
    </recommendedName>
</protein>
<name>A0A1P8WDR9_9PLAN</name>
<evidence type="ECO:0000313" key="2">
    <source>
        <dbReference type="EMBL" id="APZ92206.1"/>
    </source>
</evidence>